<dbReference type="Gene3D" id="3.30.60.190">
    <property type="match status" value="1"/>
</dbReference>
<feature type="compositionally biased region" description="Acidic residues" evidence="2">
    <location>
        <begin position="410"/>
        <end position="433"/>
    </location>
</feature>
<feature type="compositionally biased region" description="Basic and acidic residues" evidence="2">
    <location>
        <begin position="192"/>
        <end position="223"/>
    </location>
</feature>
<feature type="compositionally biased region" description="Low complexity" evidence="2">
    <location>
        <begin position="224"/>
        <end position="236"/>
    </location>
</feature>
<feature type="region of interest" description="Disordered" evidence="2">
    <location>
        <begin position="1"/>
        <end position="135"/>
    </location>
</feature>
<feature type="compositionally biased region" description="Pro residues" evidence="2">
    <location>
        <begin position="47"/>
        <end position="60"/>
    </location>
</feature>
<protein>
    <recommendedName>
        <fullName evidence="3">HIT-type domain-containing protein</fullName>
    </recommendedName>
</protein>
<feature type="compositionally biased region" description="Polar residues" evidence="2">
    <location>
        <begin position="115"/>
        <end position="129"/>
    </location>
</feature>
<dbReference type="Proteomes" id="UP000221165">
    <property type="component" value="Unassembled WGS sequence"/>
</dbReference>
<proteinExistence type="predicted"/>
<evidence type="ECO:0000256" key="2">
    <source>
        <dbReference type="SAM" id="MobiDB-lite"/>
    </source>
</evidence>
<evidence type="ECO:0000313" key="5">
    <source>
        <dbReference type="Proteomes" id="UP000221165"/>
    </source>
</evidence>
<accession>A0A2C6L401</accession>
<keyword evidence="5" id="KW-1185">Reference proteome</keyword>
<name>A0A2C6L401_9APIC</name>
<keyword evidence="1" id="KW-0479">Metal-binding</keyword>
<dbReference type="VEuPathDB" id="ToxoDB:CSUI_003528"/>
<dbReference type="GeneID" id="94426935"/>
<feature type="compositionally biased region" description="Gly residues" evidence="2">
    <location>
        <begin position="72"/>
        <end position="84"/>
    </location>
</feature>
<evidence type="ECO:0000256" key="1">
    <source>
        <dbReference type="PROSITE-ProRule" id="PRU00453"/>
    </source>
</evidence>
<sequence length="527" mass="57664">MNETAGGNPSSSSPPPIHLPSLSSSGCFSSPRNVSTSSNSSSASSSPCPPPFSASSPAPPYVGHNRGRGRGGWRGGGYGGGGRTRGFYSSYRGGGGGRRGGGGGYNGSSSYHYSQDSIRSFHNGPTSPTFKRRQEGEMIIPAAKICAVCGSEDIKYKLPCCRKPFCSSLCFKKHQEESPCKGSRQEGGGEGSRGRETGAPSREREQENRGGEQGDQDRRRESDPSVSSSSASYGSSVCGVDTESERRDGRELGKKDERESEASDVICVGEGVHTPDNKKDSNKQDHDVEVKGKGEGEESPRSEKKKERNSKRRREEEHISVFGSLLHDVEDEGPIGEVEELVVCHEENEVDLPPGKMPSKLASKSLRQGRRRDLDGEEEEDDEEEGEEGELSDSAEEDEHDPHDTRVFQDIEDEEEEEDLSSDGEGEEEEEDDRQPPRSLPASIIPGVDDEGDADHELSIQQKDALRCSSYLREAFEKSRNLRDAFQDIATSRDKTATLACYLNDGWFEGICNRVMDIVMMKEKEEE</sequence>
<feature type="domain" description="HIT-type" evidence="3">
    <location>
        <begin position="146"/>
        <end position="180"/>
    </location>
</feature>
<dbReference type="GO" id="GO:0008270">
    <property type="term" value="F:zinc ion binding"/>
    <property type="evidence" value="ECO:0007669"/>
    <property type="project" value="UniProtKB-UniRule"/>
</dbReference>
<keyword evidence="1" id="KW-0862">Zinc</keyword>
<feature type="compositionally biased region" description="Gly residues" evidence="2">
    <location>
        <begin position="92"/>
        <end position="106"/>
    </location>
</feature>
<evidence type="ECO:0000259" key="3">
    <source>
        <dbReference type="PROSITE" id="PS51083"/>
    </source>
</evidence>
<feature type="compositionally biased region" description="Basic and acidic residues" evidence="2">
    <location>
        <begin position="273"/>
        <end position="306"/>
    </location>
</feature>
<keyword evidence="1" id="KW-0863">Zinc-finger</keyword>
<dbReference type="PROSITE" id="PS51083">
    <property type="entry name" value="ZF_HIT"/>
    <property type="match status" value="1"/>
</dbReference>
<organism evidence="4 5">
    <name type="scientific">Cystoisospora suis</name>
    <dbReference type="NCBI Taxonomy" id="483139"/>
    <lineage>
        <taxon>Eukaryota</taxon>
        <taxon>Sar</taxon>
        <taxon>Alveolata</taxon>
        <taxon>Apicomplexa</taxon>
        <taxon>Conoidasida</taxon>
        <taxon>Coccidia</taxon>
        <taxon>Eucoccidiorida</taxon>
        <taxon>Eimeriorina</taxon>
        <taxon>Sarcocystidae</taxon>
        <taxon>Cystoisospora</taxon>
    </lineage>
</organism>
<dbReference type="EMBL" id="MIGC01001593">
    <property type="protein sequence ID" value="PHJ22628.1"/>
    <property type="molecule type" value="Genomic_DNA"/>
</dbReference>
<dbReference type="OrthoDB" id="18412at2759"/>
<dbReference type="InterPro" id="IPR007529">
    <property type="entry name" value="Znf_HIT"/>
</dbReference>
<evidence type="ECO:0000313" key="4">
    <source>
        <dbReference type="EMBL" id="PHJ22628.1"/>
    </source>
</evidence>
<dbReference type="RefSeq" id="XP_067924305.1">
    <property type="nucleotide sequence ID" value="XM_068063724.1"/>
</dbReference>
<dbReference type="SUPFAM" id="SSF144232">
    <property type="entry name" value="HIT/MYND zinc finger-like"/>
    <property type="match status" value="1"/>
</dbReference>
<reference evidence="4 5" key="1">
    <citation type="journal article" date="2017" name="Int. J. Parasitol.">
        <title>The genome of the protozoan parasite Cystoisospora suis and a reverse vaccinology approach to identify vaccine candidates.</title>
        <authorList>
            <person name="Palmieri N."/>
            <person name="Shrestha A."/>
            <person name="Ruttkowski B."/>
            <person name="Beck T."/>
            <person name="Vogl C."/>
            <person name="Tomley F."/>
            <person name="Blake D.P."/>
            <person name="Joachim A."/>
        </authorList>
    </citation>
    <scope>NUCLEOTIDE SEQUENCE [LARGE SCALE GENOMIC DNA]</scope>
    <source>
        <strain evidence="4 5">Wien I</strain>
    </source>
</reference>
<feature type="compositionally biased region" description="Basic and acidic residues" evidence="2">
    <location>
        <begin position="400"/>
        <end position="409"/>
    </location>
</feature>
<feature type="compositionally biased region" description="Acidic residues" evidence="2">
    <location>
        <begin position="375"/>
        <end position="399"/>
    </location>
</feature>
<dbReference type="AlphaFoldDB" id="A0A2C6L401"/>
<feature type="compositionally biased region" description="Low complexity" evidence="2">
    <location>
        <begin position="19"/>
        <end position="46"/>
    </location>
</feature>
<gene>
    <name evidence="4" type="ORF">CSUI_003528</name>
</gene>
<feature type="compositionally biased region" description="Acidic residues" evidence="2">
    <location>
        <begin position="329"/>
        <end position="340"/>
    </location>
</feature>
<feature type="region of interest" description="Disordered" evidence="2">
    <location>
        <begin position="177"/>
        <end position="455"/>
    </location>
</feature>
<comment type="caution">
    <text evidence="4">The sequence shown here is derived from an EMBL/GenBank/DDBJ whole genome shotgun (WGS) entry which is preliminary data.</text>
</comment>
<feature type="compositionally biased region" description="Basic and acidic residues" evidence="2">
    <location>
        <begin position="243"/>
        <end position="261"/>
    </location>
</feature>